<dbReference type="RefSeq" id="YP_010667824.1">
    <property type="nucleotide sequence ID" value="NC_070952.1"/>
</dbReference>
<dbReference type="KEGG" id="vg:77943958"/>
<reference evidence="1" key="1">
    <citation type="submission" date="2021-07" db="EMBL/GenBank/DDBJ databases">
        <authorList>
            <person name="Roth S.J."/>
            <person name="Krukonis G.P."/>
            <person name="Delesalle V.A."/>
        </authorList>
    </citation>
    <scope>NUCLEOTIDE SEQUENCE</scope>
</reference>
<accession>A0AAE7X0V6</accession>
<keyword evidence="2" id="KW-1185">Reference proteome</keyword>
<dbReference type="GeneID" id="77943958"/>
<organism evidence="1 2">
    <name type="scientific">Erwinia phage AH04</name>
    <dbReference type="NCBI Taxonomy" id="2869569"/>
    <lineage>
        <taxon>Viruses</taxon>
        <taxon>Duplodnaviria</taxon>
        <taxon>Heunggongvirae</taxon>
        <taxon>Uroviricota</taxon>
        <taxon>Caudoviricetes</taxon>
        <taxon>Chimalliviridae</taxon>
        <taxon>Meadowvirus</taxon>
        <taxon>Meadowvirus AH04</taxon>
    </lineage>
</organism>
<gene>
    <name evidence="1" type="primary">70</name>
    <name evidence="1" type="ORF">AH04_70</name>
</gene>
<dbReference type="Proteomes" id="UP000827517">
    <property type="component" value="Segment"/>
</dbReference>
<evidence type="ECO:0000313" key="2">
    <source>
        <dbReference type="Proteomes" id="UP000827517"/>
    </source>
</evidence>
<evidence type="ECO:0000313" key="1">
    <source>
        <dbReference type="EMBL" id="QZA70553.1"/>
    </source>
</evidence>
<dbReference type="EMBL" id="MZ501267">
    <property type="protein sequence ID" value="QZA70553.1"/>
    <property type="molecule type" value="Genomic_DNA"/>
</dbReference>
<sequence length="264" mass="30637">MANENDFNKVDKQKHGKLMEFLNSVRSLDVAGKKIIQLPDGEFAEYILMEEEYFVDNWLTQFAIGFIDKTNYFNQDGWYRLTDGFTKGVIVINAEKDPVVIIRKFIDMDMSVNNQSYLEYYVRTIGANAKFNPNKAEVDDALNELTNIVEKLTEQNPDYDTLTMMVPWDYYLSKGVNPRVLKQVIYIRDKFTYQDQPIAGNDELLKQIEDILYRNDAKKVISFSEKKLINEITGNTFIFHDGGNIVETNSHSSDEQKEFNPLSD</sequence>
<protein>
    <submittedName>
        <fullName evidence="1">Uncharacterized protein</fullName>
    </submittedName>
</protein>
<proteinExistence type="predicted"/>
<name>A0AAE7X0V6_9CAUD</name>